<evidence type="ECO:0000256" key="5">
    <source>
        <dbReference type="ARBA" id="ARBA00023136"/>
    </source>
</evidence>
<evidence type="ECO:0000256" key="2">
    <source>
        <dbReference type="ARBA" id="ARBA00022679"/>
    </source>
</evidence>
<dbReference type="EC" id="2.3.1.225" evidence="11"/>
<dbReference type="PROSITE" id="PS50216">
    <property type="entry name" value="DHHC"/>
    <property type="match status" value="1"/>
</dbReference>
<evidence type="ECO:0000256" key="11">
    <source>
        <dbReference type="RuleBase" id="RU079119"/>
    </source>
</evidence>
<dbReference type="Proteomes" id="UP000646827">
    <property type="component" value="Unassembled WGS sequence"/>
</dbReference>
<dbReference type="InterPro" id="IPR001594">
    <property type="entry name" value="Palmitoyltrfase_DHHC"/>
</dbReference>
<keyword evidence="4 11" id="KW-1133">Transmembrane helix</keyword>
<dbReference type="GO" id="GO:0005794">
    <property type="term" value="C:Golgi apparatus"/>
    <property type="evidence" value="ECO:0007669"/>
    <property type="project" value="TreeGrafter"/>
</dbReference>
<feature type="transmembrane region" description="Helical" evidence="11">
    <location>
        <begin position="279"/>
        <end position="302"/>
    </location>
</feature>
<evidence type="ECO:0000256" key="6">
    <source>
        <dbReference type="ARBA" id="ARBA00023139"/>
    </source>
</evidence>
<name>A0A8H7S0V1_9FUNG</name>
<dbReference type="InterPro" id="IPR039859">
    <property type="entry name" value="PFA4/ZDH16/20/ERF2-like"/>
</dbReference>
<sequence>MQSTNSPSSLPFIPSSRRRTTIVTTTSHCEESITTSDPRSYFVPSMNQHIENEESFENYNLNHTNGQQEHLPLPTPIHVPTPTASPLDVPEQPEQQRVIHVTTKRNYEYFPGNNAFFCNGRLVTSRAYWVFLLSLVILIAPAVLFFVFVCPWLWLHIHPVIPILFAYLFVLALASMLKTSWTDPGIIPRNLDISPLLSNKNHDNNMAVDDMGVPYESIPSPKDVLIKGEMVRLKYCDTCRLYRPPRASHCRQCNNCVENEDHHCIWLNNCVGKRNYRPFFIFIVTSVTLCLYIVTFSLVHLIRLYFDNGLSFGTALSKAPVSLLLAILCFILVIPVGGLTSYHCFLVFRGVTTHEQLRSAMAMRPFEHQLFDFGNPFVNMFHILCRPQPKSYLARRKYAEEWLELPNRQEQQQEQEQ</sequence>
<keyword evidence="6" id="KW-0564">Palmitate</keyword>
<feature type="transmembrane region" description="Helical" evidence="11">
    <location>
        <begin position="129"/>
        <end position="154"/>
    </location>
</feature>
<evidence type="ECO:0000313" key="13">
    <source>
        <dbReference type="EMBL" id="KAG2220540.1"/>
    </source>
</evidence>
<feature type="transmembrane region" description="Helical" evidence="11">
    <location>
        <begin position="322"/>
        <end position="348"/>
    </location>
</feature>
<feature type="transmembrane region" description="Helical" evidence="11">
    <location>
        <begin position="160"/>
        <end position="177"/>
    </location>
</feature>
<dbReference type="GO" id="GO:0005783">
    <property type="term" value="C:endoplasmic reticulum"/>
    <property type="evidence" value="ECO:0007669"/>
    <property type="project" value="TreeGrafter"/>
</dbReference>
<comment type="similarity">
    <text evidence="9">Belongs to the DHHC palmitoyltransferase family. ERF2/ZDHHC9 subfamily.</text>
</comment>
<dbReference type="GO" id="GO:0019706">
    <property type="term" value="F:protein-cysteine S-palmitoyltransferase activity"/>
    <property type="evidence" value="ECO:0007669"/>
    <property type="project" value="UniProtKB-EC"/>
</dbReference>
<accession>A0A8H7S0V1</accession>
<evidence type="ECO:0000256" key="7">
    <source>
        <dbReference type="ARBA" id="ARBA00023288"/>
    </source>
</evidence>
<proteinExistence type="inferred from homology"/>
<evidence type="ECO:0000256" key="10">
    <source>
        <dbReference type="ARBA" id="ARBA00048048"/>
    </source>
</evidence>
<keyword evidence="7" id="KW-0449">Lipoprotein</keyword>
<keyword evidence="8 11" id="KW-0012">Acyltransferase</keyword>
<evidence type="ECO:0000259" key="12">
    <source>
        <dbReference type="Pfam" id="PF01529"/>
    </source>
</evidence>
<evidence type="ECO:0000256" key="4">
    <source>
        <dbReference type="ARBA" id="ARBA00022989"/>
    </source>
</evidence>
<keyword evidence="14" id="KW-1185">Reference proteome</keyword>
<keyword evidence="5 11" id="KW-0472">Membrane</keyword>
<evidence type="ECO:0000256" key="1">
    <source>
        <dbReference type="ARBA" id="ARBA00004127"/>
    </source>
</evidence>
<protein>
    <recommendedName>
        <fullName evidence="11">Palmitoyltransferase</fullName>
        <ecNumber evidence="11">2.3.1.225</ecNumber>
    </recommendedName>
</protein>
<keyword evidence="3 11" id="KW-0812">Transmembrane</keyword>
<evidence type="ECO:0000256" key="8">
    <source>
        <dbReference type="ARBA" id="ARBA00023315"/>
    </source>
</evidence>
<feature type="domain" description="Palmitoyltransferase DHHC" evidence="12">
    <location>
        <begin position="232"/>
        <end position="358"/>
    </location>
</feature>
<evidence type="ECO:0000256" key="3">
    <source>
        <dbReference type="ARBA" id="ARBA00022692"/>
    </source>
</evidence>
<comment type="subcellular location">
    <subcellularLocation>
        <location evidence="1">Endomembrane system</location>
        <topology evidence="1">Multi-pass membrane protein</topology>
    </subcellularLocation>
</comment>
<dbReference type="EMBL" id="JAEPRB010000137">
    <property type="protein sequence ID" value="KAG2220540.1"/>
    <property type="molecule type" value="Genomic_DNA"/>
</dbReference>
<dbReference type="GO" id="GO:0006612">
    <property type="term" value="P:protein targeting to membrane"/>
    <property type="evidence" value="ECO:0007669"/>
    <property type="project" value="TreeGrafter"/>
</dbReference>
<dbReference type="AlphaFoldDB" id="A0A8H7S0V1"/>
<dbReference type="PANTHER" id="PTHR22883">
    <property type="entry name" value="ZINC FINGER DHHC DOMAIN CONTAINING PROTEIN"/>
    <property type="match status" value="1"/>
</dbReference>
<comment type="caution">
    <text evidence="13">The sequence shown here is derived from an EMBL/GenBank/DDBJ whole genome shotgun (WGS) entry which is preliminary data.</text>
</comment>
<dbReference type="PANTHER" id="PTHR22883:SF43">
    <property type="entry name" value="PALMITOYLTRANSFERASE APP"/>
    <property type="match status" value="1"/>
</dbReference>
<evidence type="ECO:0000256" key="9">
    <source>
        <dbReference type="ARBA" id="ARBA00023463"/>
    </source>
</evidence>
<keyword evidence="2 11" id="KW-0808">Transferase</keyword>
<reference evidence="13 14" key="1">
    <citation type="submission" date="2020-12" db="EMBL/GenBank/DDBJ databases">
        <title>Metabolic potential, ecology and presence of endohyphal bacteria is reflected in genomic diversity of Mucoromycotina.</title>
        <authorList>
            <person name="Muszewska A."/>
            <person name="Okrasinska A."/>
            <person name="Steczkiewicz K."/>
            <person name="Drgas O."/>
            <person name="Orlowska M."/>
            <person name="Perlinska-Lenart U."/>
            <person name="Aleksandrzak-Piekarczyk T."/>
            <person name="Szatraj K."/>
            <person name="Zielenkiewicz U."/>
            <person name="Pilsyk S."/>
            <person name="Malc E."/>
            <person name="Mieczkowski P."/>
            <person name="Kruszewska J.S."/>
            <person name="Biernat P."/>
            <person name="Pawlowska J."/>
        </authorList>
    </citation>
    <scope>NUCLEOTIDE SEQUENCE [LARGE SCALE GENOMIC DNA]</scope>
    <source>
        <strain evidence="13 14">CBS 142.35</strain>
    </source>
</reference>
<comment type="domain">
    <text evidence="11">The DHHC domain is required for palmitoyltransferase activity.</text>
</comment>
<dbReference type="OrthoDB" id="9909019at2759"/>
<dbReference type="Pfam" id="PF01529">
    <property type="entry name" value="DHHC"/>
    <property type="match status" value="1"/>
</dbReference>
<comment type="catalytic activity">
    <reaction evidence="10 11">
        <text>L-cysteinyl-[protein] + hexadecanoyl-CoA = S-hexadecanoyl-L-cysteinyl-[protein] + CoA</text>
        <dbReference type="Rhea" id="RHEA:36683"/>
        <dbReference type="Rhea" id="RHEA-COMP:10131"/>
        <dbReference type="Rhea" id="RHEA-COMP:11032"/>
        <dbReference type="ChEBI" id="CHEBI:29950"/>
        <dbReference type="ChEBI" id="CHEBI:57287"/>
        <dbReference type="ChEBI" id="CHEBI:57379"/>
        <dbReference type="ChEBI" id="CHEBI:74151"/>
        <dbReference type="EC" id="2.3.1.225"/>
    </reaction>
</comment>
<gene>
    <name evidence="13" type="ORF">INT45_004146</name>
</gene>
<evidence type="ECO:0000313" key="14">
    <source>
        <dbReference type="Proteomes" id="UP000646827"/>
    </source>
</evidence>
<organism evidence="13 14">
    <name type="scientific">Circinella minor</name>
    <dbReference type="NCBI Taxonomy" id="1195481"/>
    <lineage>
        <taxon>Eukaryota</taxon>
        <taxon>Fungi</taxon>
        <taxon>Fungi incertae sedis</taxon>
        <taxon>Mucoromycota</taxon>
        <taxon>Mucoromycotina</taxon>
        <taxon>Mucoromycetes</taxon>
        <taxon>Mucorales</taxon>
        <taxon>Lichtheimiaceae</taxon>
        <taxon>Circinella</taxon>
    </lineage>
</organism>